<organism evidence="1 2">
    <name type="scientific">Phenylobacterium terrae</name>
    <dbReference type="NCBI Taxonomy" id="2665495"/>
    <lineage>
        <taxon>Bacteria</taxon>
        <taxon>Pseudomonadati</taxon>
        <taxon>Pseudomonadota</taxon>
        <taxon>Alphaproteobacteria</taxon>
        <taxon>Caulobacterales</taxon>
        <taxon>Caulobacteraceae</taxon>
        <taxon>Phenylobacterium</taxon>
    </lineage>
</organism>
<dbReference type="InterPro" id="IPR058532">
    <property type="entry name" value="YjbR/MT2646/Rv2570-like"/>
</dbReference>
<dbReference type="EMBL" id="JBHUEY010000001">
    <property type="protein sequence ID" value="MFD1782601.1"/>
    <property type="molecule type" value="Genomic_DNA"/>
</dbReference>
<dbReference type="Proteomes" id="UP001597237">
    <property type="component" value="Unassembled WGS sequence"/>
</dbReference>
<comment type="caution">
    <text evidence="1">The sequence shown here is derived from an EMBL/GenBank/DDBJ whole genome shotgun (WGS) entry which is preliminary data.</text>
</comment>
<accession>A0ABW4MY56</accession>
<dbReference type="GO" id="GO:0003677">
    <property type="term" value="F:DNA binding"/>
    <property type="evidence" value="ECO:0007669"/>
    <property type="project" value="UniProtKB-KW"/>
</dbReference>
<evidence type="ECO:0000313" key="2">
    <source>
        <dbReference type="Proteomes" id="UP001597237"/>
    </source>
</evidence>
<dbReference type="PANTHER" id="PTHR35145:SF1">
    <property type="entry name" value="CYTOPLASMIC PROTEIN"/>
    <property type="match status" value="1"/>
</dbReference>
<gene>
    <name evidence="1" type="ORF">ACFSC0_04275</name>
</gene>
<keyword evidence="2" id="KW-1185">Reference proteome</keyword>
<evidence type="ECO:0000313" key="1">
    <source>
        <dbReference type="EMBL" id="MFD1782601.1"/>
    </source>
</evidence>
<reference evidence="2" key="1">
    <citation type="journal article" date="2019" name="Int. J. Syst. Evol. Microbiol.">
        <title>The Global Catalogue of Microorganisms (GCM) 10K type strain sequencing project: providing services to taxonomists for standard genome sequencing and annotation.</title>
        <authorList>
            <consortium name="The Broad Institute Genomics Platform"/>
            <consortium name="The Broad Institute Genome Sequencing Center for Infectious Disease"/>
            <person name="Wu L."/>
            <person name="Ma J."/>
        </authorList>
    </citation>
    <scope>NUCLEOTIDE SEQUENCE [LARGE SCALE GENOMIC DNA]</scope>
    <source>
        <strain evidence="2">DFY28</strain>
    </source>
</reference>
<name>A0ABW4MY56_9CAUL</name>
<dbReference type="Pfam" id="PF04237">
    <property type="entry name" value="YjbR"/>
    <property type="match status" value="1"/>
</dbReference>
<dbReference type="InterPro" id="IPR038056">
    <property type="entry name" value="YjbR-like_sf"/>
</dbReference>
<proteinExistence type="predicted"/>
<dbReference type="RefSeq" id="WP_377280349.1">
    <property type="nucleotide sequence ID" value="NZ_JBHRSI010000001.1"/>
</dbReference>
<protein>
    <submittedName>
        <fullName evidence="1">MmcQ/YjbR family DNA-binding protein</fullName>
    </submittedName>
</protein>
<dbReference type="PANTHER" id="PTHR35145">
    <property type="entry name" value="CYTOPLASMIC PROTEIN-RELATED"/>
    <property type="match status" value="1"/>
</dbReference>
<sequence>MSPEALEAAALALPGATLSIQWGDDKVYKVGGKMFAATDGAGSNLSFKATDIAFEALTESGRARPAPYLAKSKWVRFDDVSALDEAEVQDWLKTAHALVSAKLTKAAKRELGLA</sequence>
<dbReference type="SUPFAM" id="SSF142906">
    <property type="entry name" value="YjbR-like"/>
    <property type="match status" value="1"/>
</dbReference>
<dbReference type="InterPro" id="IPR007351">
    <property type="entry name" value="YjbR"/>
</dbReference>
<dbReference type="Gene3D" id="3.90.1150.30">
    <property type="match status" value="1"/>
</dbReference>
<keyword evidence="1" id="KW-0238">DNA-binding</keyword>